<dbReference type="Proteomes" id="UP001148786">
    <property type="component" value="Unassembled WGS sequence"/>
</dbReference>
<protein>
    <submittedName>
        <fullName evidence="2">Uncharacterized protein</fullName>
    </submittedName>
</protein>
<keyword evidence="3" id="KW-1185">Reference proteome</keyword>
<feature type="region of interest" description="Disordered" evidence="1">
    <location>
        <begin position="278"/>
        <end position="299"/>
    </location>
</feature>
<feature type="region of interest" description="Disordered" evidence="1">
    <location>
        <begin position="135"/>
        <end position="241"/>
    </location>
</feature>
<dbReference type="EMBL" id="JANKHO010000267">
    <property type="protein sequence ID" value="KAJ3512300.1"/>
    <property type="molecule type" value="Genomic_DNA"/>
</dbReference>
<dbReference type="OrthoDB" id="2113965at2759"/>
<sequence>MGKDESTSKHSRKHEKHMEKGLKHKHKDKDRDHKHKKRRKHEEEEDDYRKHKHQKRERDRDDENKMEIVDDDARDDGWVEKDISMDGERILATDIPTAESLKITSSAEDINSTRLPSSTNTESILKRDEWMLLEPSTPVVPSDTRPQGSRDILTNDEDSYVDGYGEPQTSSRTLGGGVDFFSSLGTERKKPPRPDKTDPDKPTISSRELNLDLKQGKPMDLDEPEPPAPPPSFTPGGPGSQWRMMRLRRVYETAEEEGLPVEEVGIDRFGSLQAFEEAKEERRILDEREGWRQRPWSSV</sequence>
<feature type="compositionally biased region" description="Basic and acidic residues" evidence="1">
    <location>
        <begin position="209"/>
        <end position="220"/>
    </location>
</feature>
<feature type="compositionally biased region" description="Basic and acidic residues" evidence="1">
    <location>
        <begin position="278"/>
        <end position="292"/>
    </location>
</feature>
<feature type="region of interest" description="Disordered" evidence="1">
    <location>
        <begin position="1"/>
        <end position="80"/>
    </location>
</feature>
<proteinExistence type="predicted"/>
<accession>A0A9W8K5C9</accession>
<feature type="compositionally biased region" description="Basic and acidic residues" evidence="1">
    <location>
        <begin position="186"/>
        <end position="201"/>
    </location>
</feature>
<evidence type="ECO:0000256" key="1">
    <source>
        <dbReference type="SAM" id="MobiDB-lite"/>
    </source>
</evidence>
<gene>
    <name evidence="2" type="ORF">NLJ89_g3592</name>
</gene>
<feature type="compositionally biased region" description="Basic and acidic residues" evidence="1">
    <location>
        <begin position="56"/>
        <end position="68"/>
    </location>
</feature>
<organism evidence="2 3">
    <name type="scientific">Agrocybe chaxingu</name>
    <dbReference type="NCBI Taxonomy" id="84603"/>
    <lineage>
        <taxon>Eukaryota</taxon>
        <taxon>Fungi</taxon>
        <taxon>Dikarya</taxon>
        <taxon>Basidiomycota</taxon>
        <taxon>Agaricomycotina</taxon>
        <taxon>Agaricomycetes</taxon>
        <taxon>Agaricomycetidae</taxon>
        <taxon>Agaricales</taxon>
        <taxon>Agaricineae</taxon>
        <taxon>Strophariaceae</taxon>
        <taxon>Agrocybe</taxon>
    </lineage>
</organism>
<feature type="compositionally biased region" description="Basic residues" evidence="1">
    <location>
        <begin position="22"/>
        <end position="40"/>
    </location>
</feature>
<dbReference type="AlphaFoldDB" id="A0A9W8K5C9"/>
<feature type="compositionally biased region" description="Polar residues" evidence="1">
    <location>
        <begin position="102"/>
        <end position="122"/>
    </location>
</feature>
<feature type="region of interest" description="Disordered" evidence="1">
    <location>
        <begin position="96"/>
        <end position="122"/>
    </location>
</feature>
<name>A0A9W8K5C9_9AGAR</name>
<evidence type="ECO:0000313" key="2">
    <source>
        <dbReference type="EMBL" id="KAJ3512300.1"/>
    </source>
</evidence>
<evidence type="ECO:0000313" key="3">
    <source>
        <dbReference type="Proteomes" id="UP001148786"/>
    </source>
</evidence>
<reference evidence="2" key="1">
    <citation type="submission" date="2022-07" db="EMBL/GenBank/DDBJ databases">
        <title>Genome Sequence of Agrocybe chaxingu.</title>
        <authorList>
            <person name="Buettner E."/>
        </authorList>
    </citation>
    <scope>NUCLEOTIDE SEQUENCE</scope>
    <source>
        <strain evidence="2">MP-N11</strain>
    </source>
</reference>
<comment type="caution">
    <text evidence="2">The sequence shown here is derived from an EMBL/GenBank/DDBJ whole genome shotgun (WGS) entry which is preliminary data.</text>
</comment>